<dbReference type="Pfam" id="PF12973">
    <property type="entry name" value="Cupin_7"/>
    <property type="match status" value="1"/>
</dbReference>
<dbReference type="EMBL" id="QFXC01000011">
    <property type="protein sequence ID" value="RDH82501.1"/>
    <property type="molecule type" value="Genomic_DNA"/>
</dbReference>
<feature type="domain" description="ChrR-like cupin" evidence="1">
    <location>
        <begin position="13"/>
        <end position="111"/>
    </location>
</feature>
<keyword evidence="3" id="KW-1185">Reference proteome</keyword>
<dbReference type="InterPro" id="IPR014710">
    <property type="entry name" value="RmlC-like_jellyroll"/>
</dbReference>
<dbReference type="InterPro" id="IPR025979">
    <property type="entry name" value="ChrR-like_cupin_dom"/>
</dbReference>
<name>A0A370DCA1_9GAMM</name>
<protein>
    <recommendedName>
        <fullName evidence="1">ChrR-like cupin domain-containing protein</fullName>
    </recommendedName>
</protein>
<gene>
    <name evidence="2" type="ORF">DIZ80_09450</name>
</gene>
<sequence length="122" mass="13700">MPKSTQTYWNPLISANDNKWTTINGLEGLAEELTLSFDNASGEYTRLTRFLAGADTTEFGAKVHDYPEEVFIVSGRLYDYAFDIWLETGHYASRPAGENHGPFKTDDGCVVLEISFPNKINE</sequence>
<evidence type="ECO:0000313" key="2">
    <source>
        <dbReference type="EMBL" id="RDH82501.1"/>
    </source>
</evidence>
<dbReference type="InterPro" id="IPR011051">
    <property type="entry name" value="RmlC_Cupin_sf"/>
</dbReference>
<proteinExistence type="predicted"/>
<comment type="caution">
    <text evidence="2">The sequence shown here is derived from an EMBL/GenBank/DDBJ whole genome shotgun (WGS) entry which is preliminary data.</text>
</comment>
<dbReference type="AlphaFoldDB" id="A0A370DCA1"/>
<dbReference type="Proteomes" id="UP000254266">
    <property type="component" value="Unassembled WGS sequence"/>
</dbReference>
<evidence type="ECO:0000313" key="3">
    <source>
        <dbReference type="Proteomes" id="UP000254266"/>
    </source>
</evidence>
<evidence type="ECO:0000259" key="1">
    <source>
        <dbReference type="Pfam" id="PF12973"/>
    </source>
</evidence>
<organism evidence="2 3">
    <name type="scientific">endosymbiont of Galathealinum brachiosum</name>
    <dbReference type="NCBI Taxonomy" id="2200906"/>
    <lineage>
        <taxon>Bacteria</taxon>
        <taxon>Pseudomonadati</taxon>
        <taxon>Pseudomonadota</taxon>
        <taxon>Gammaproteobacteria</taxon>
        <taxon>sulfur-oxidizing symbionts</taxon>
    </lineage>
</organism>
<reference evidence="2 3" key="1">
    <citation type="journal article" date="2018" name="ISME J.">
        <title>Endosymbiont genomes yield clues of tubeworm success.</title>
        <authorList>
            <person name="Li Y."/>
            <person name="Liles M.R."/>
            <person name="Halanych K.M."/>
        </authorList>
    </citation>
    <scope>NUCLEOTIDE SEQUENCE [LARGE SCALE GENOMIC DNA]</scope>
    <source>
        <strain evidence="2">A1464</strain>
    </source>
</reference>
<dbReference type="Gene3D" id="2.60.120.10">
    <property type="entry name" value="Jelly Rolls"/>
    <property type="match status" value="1"/>
</dbReference>
<dbReference type="SUPFAM" id="SSF51182">
    <property type="entry name" value="RmlC-like cupins"/>
    <property type="match status" value="1"/>
</dbReference>
<accession>A0A370DCA1</accession>